<dbReference type="InterPro" id="IPR042467">
    <property type="entry name" value="Peptidase_C65_otubain_sub2"/>
</dbReference>
<dbReference type="Pfam" id="PF10275">
    <property type="entry name" value="Peptidase_C65"/>
    <property type="match status" value="1"/>
</dbReference>
<dbReference type="Gene3D" id="1.20.1300.20">
    <property type="entry name" value="Peptidase C65 Otubain, subdomain 2"/>
    <property type="match status" value="1"/>
</dbReference>
<accession>A0A6C0I0F0</accession>
<protein>
    <submittedName>
        <fullName evidence="1">Uncharacterized protein</fullName>
    </submittedName>
</protein>
<sequence length="1146" mass="130163">MNVSQIIFFILLIILLILSALVIGINSKLYIGNGGIKRGGTKLTNADIISTLKTNNLYIESAEDAICRYLKGLFNQKEDFDQADINDLVIDYYRSIYVDIGQTKSDPGLLSISSSNSSSSSSSDQILQQLIDSNQILQQLIANFPNLALTPESAALIIQNPDNISLAITEGDIRLAQSIIDSLLSDEQRKQEEDALFASLDNRVAIHPLYEAWSCSESPSKQMELIRRNEGFIDERGGLRYIRIAFPNFSDTSSTTIIDISEDPNNIYFNIKYAIWVWCVDSKKINDTPNNKNSYFCYGDLDACDKNGWTLDTFDINTISVHNPELKIKDFMTKCREKLSEIIFIPRGVEKTNFVKNKVYGRNDLSILYRTVDPISRDKFKSVCIVMTSLGYCGRRRVQGDGNCYYTSFIFNLLEYGIFSKNPEIILNIINALESVKDDIQDFIKIGDTIITKSEMETKYNSMIEALTDLIQDNIEVVNIFSLERLFNKQTPSGEPDGIFIPLIYGCRLLLYRYIVDNAERIKGCAIEIMINDLLERIQDTYRKSTAAPTLLLLMGEDIEYIVEIPFFAYIFKCKQRGIKVPNNGSKIIIKQDTNGSITKINELDEIIIYDEYKDPYSFVVDQFQDYVIPDNSTFAKITEEELKKIYKEEFLGIVNCVLVPGHYNIVYHSNNVPDPIPRISTIFKELITNGYYEDVGMASEDIPSYLTVDNLVNSLLQVKAASALEKLSQLKMESPQLLGNISDHIIVQALDTMPTADINKLIACKSAKINSYAGIETPTYEMLLDMMILASAITYNKSEYQIDERSVTAAYEHLNPSWISDDYLILFEKYRKQYVNNPAEFFDKIDRYFSKVEPLQIDNRRQRSEDFADLLHDYTMQLIRDMGNRLTTENTCNILIIGALEGETNKNTFIAPTSEDGKKINFIYCDVGLITDISSSYSGYNYKKIYIKYILDKNSFQIFSYFESLYKLYKLSHIFDYITFDGGVLGGVLITTDPIITIPTLIDDLYPLLKPNGKIYIENIIKMSPQISNISTAIIYNYNNDMGSCKDPSILDYTYILPAIRATKLPNGIRHTNAPADFEVTYYNWAEHANTIIKDKGIKINIAYRKDSGNYINPLLENGGGGSTIEISFQPLVSNLAKRVMDFGG</sequence>
<organism evidence="1">
    <name type="scientific">viral metagenome</name>
    <dbReference type="NCBI Taxonomy" id="1070528"/>
    <lineage>
        <taxon>unclassified sequences</taxon>
        <taxon>metagenomes</taxon>
        <taxon>organismal metagenomes</taxon>
    </lineage>
</organism>
<proteinExistence type="predicted"/>
<evidence type="ECO:0000313" key="1">
    <source>
        <dbReference type="EMBL" id="QHT86481.1"/>
    </source>
</evidence>
<dbReference type="AlphaFoldDB" id="A0A6C0I0F0"/>
<name>A0A6C0I0F0_9ZZZZ</name>
<dbReference type="EMBL" id="MN740069">
    <property type="protein sequence ID" value="QHT86481.1"/>
    <property type="molecule type" value="Genomic_DNA"/>
</dbReference>
<dbReference type="InterPro" id="IPR019400">
    <property type="entry name" value="Peptidase_C65_otubain"/>
</dbReference>
<reference evidence="1" key="1">
    <citation type="journal article" date="2020" name="Nature">
        <title>Giant virus diversity and host interactions through global metagenomics.</title>
        <authorList>
            <person name="Schulz F."/>
            <person name="Roux S."/>
            <person name="Paez-Espino D."/>
            <person name="Jungbluth S."/>
            <person name="Walsh D.A."/>
            <person name="Denef V.J."/>
            <person name="McMahon K.D."/>
            <person name="Konstantinidis K.T."/>
            <person name="Eloe-Fadrosh E.A."/>
            <person name="Kyrpides N.C."/>
            <person name="Woyke T."/>
        </authorList>
    </citation>
    <scope>NUCLEOTIDE SEQUENCE</scope>
    <source>
        <strain evidence="1">GVMAG-M-3300023184-186</strain>
    </source>
</reference>